<comment type="pathway">
    <text evidence="2">Carotenoid biosynthesis.</text>
</comment>
<comment type="caution">
    <text evidence="10">The sequence shown here is derived from an EMBL/GenBank/DDBJ whole genome shotgun (WGS) entry which is preliminary data.</text>
</comment>
<keyword evidence="4" id="KW-0125">Carotenoid biosynthesis</keyword>
<feature type="transmembrane region" description="Helical" evidence="8">
    <location>
        <begin position="206"/>
        <end position="222"/>
    </location>
</feature>
<dbReference type="Pfam" id="PF18916">
    <property type="entry name" value="Lycopene_cyc"/>
    <property type="match status" value="2"/>
</dbReference>
<name>A0A5D0G878_9FLAO</name>
<organism evidence="10 11">
    <name type="scientific">Formosa maritima</name>
    <dbReference type="NCBI Taxonomy" id="2592046"/>
    <lineage>
        <taxon>Bacteria</taxon>
        <taxon>Pseudomonadati</taxon>
        <taxon>Bacteroidota</taxon>
        <taxon>Flavobacteriia</taxon>
        <taxon>Flavobacteriales</taxon>
        <taxon>Flavobacteriaceae</taxon>
        <taxon>Formosa</taxon>
    </lineage>
</organism>
<feature type="transmembrane region" description="Helical" evidence="8">
    <location>
        <begin position="79"/>
        <end position="96"/>
    </location>
</feature>
<feature type="transmembrane region" description="Helical" evidence="8">
    <location>
        <begin position="35"/>
        <end position="59"/>
    </location>
</feature>
<dbReference type="RefSeq" id="WP_148455014.1">
    <property type="nucleotide sequence ID" value="NZ_VSFC01000042.1"/>
</dbReference>
<feature type="domain" description="Lycopene cyclase" evidence="9">
    <location>
        <begin position="4"/>
        <end position="94"/>
    </location>
</feature>
<dbReference type="GO" id="GO:0045436">
    <property type="term" value="F:lycopene beta cyclase activity"/>
    <property type="evidence" value="ECO:0007669"/>
    <property type="project" value="UniProtKB-ARBA"/>
</dbReference>
<feature type="transmembrane region" description="Helical" evidence="8">
    <location>
        <begin position="161"/>
        <end position="186"/>
    </location>
</feature>
<evidence type="ECO:0000256" key="4">
    <source>
        <dbReference type="ARBA" id="ARBA00022746"/>
    </source>
</evidence>
<keyword evidence="5 8" id="KW-1133">Transmembrane helix</keyword>
<feature type="transmembrane region" description="Helical" evidence="8">
    <location>
        <begin position="108"/>
        <end position="126"/>
    </location>
</feature>
<dbReference type="GO" id="GO:0016020">
    <property type="term" value="C:membrane"/>
    <property type="evidence" value="ECO:0007669"/>
    <property type="project" value="UniProtKB-SubCell"/>
</dbReference>
<gene>
    <name evidence="10" type="ORF">FVF61_07710</name>
</gene>
<evidence type="ECO:0000256" key="2">
    <source>
        <dbReference type="ARBA" id="ARBA00004829"/>
    </source>
</evidence>
<protein>
    <submittedName>
        <fullName evidence="10">Lycopene cyclase domain-containing protein</fullName>
    </submittedName>
</protein>
<evidence type="ECO:0000256" key="8">
    <source>
        <dbReference type="SAM" id="Phobius"/>
    </source>
</evidence>
<dbReference type="NCBIfam" id="TIGR03462">
    <property type="entry name" value="CarR_dom_SF"/>
    <property type="match status" value="1"/>
</dbReference>
<keyword evidence="11" id="KW-1185">Reference proteome</keyword>
<evidence type="ECO:0000313" key="10">
    <source>
        <dbReference type="EMBL" id="TYA55138.1"/>
    </source>
</evidence>
<dbReference type="AlphaFoldDB" id="A0A5D0G878"/>
<feature type="transmembrane region" description="Helical" evidence="8">
    <location>
        <begin position="6"/>
        <end position="23"/>
    </location>
</feature>
<dbReference type="InterPro" id="IPR017825">
    <property type="entry name" value="Lycopene_cyclase_dom"/>
</dbReference>
<sequence length="226" mass="26663">MDAYTYLLVNLACISIPFIASFYPKHAFYKDWKSFYKANILVTLLFVIWDSLFTKIGVWGFNGTYLTGIHIGNLPLEEILFFICIPYACVFSYFAFQYFFKTNALQKYQTILSYILITVLFITAIFNYGKLYTSVTFFGTSFYLMYLIYKKTDLSLHYLSYLFVLPFFFLSNGVLTGSFLVEPIVWYNDAENLRIRLFNIPIEDSIYGLLLIFMNIELYCYFKRKA</sequence>
<evidence type="ECO:0000313" key="11">
    <source>
        <dbReference type="Proteomes" id="UP000324550"/>
    </source>
</evidence>
<feature type="domain" description="Lycopene cyclase" evidence="9">
    <location>
        <begin position="130"/>
        <end position="222"/>
    </location>
</feature>
<evidence type="ECO:0000256" key="3">
    <source>
        <dbReference type="ARBA" id="ARBA00022692"/>
    </source>
</evidence>
<keyword evidence="6 8" id="KW-0472">Membrane</keyword>
<evidence type="ECO:0000256" key="7">
    <source>
        <dbReference type="ARBA" id="ARBA00023235"/>
    </source>
</evidence>
<proteinExistence type="predicted"/>
<reference evidence="10 11" key="1">
    <citation type="submission" date="2019-08" db="EMBL/GenBank/DDBJ databases">
        <title>Formosa sediminis sp. nov., isolated from marine sediment.</title>
        <authorList>
            <person name="Cao W.R."/>
        </authorList>
    </citation>
    <scope>NUCLEOTIDE SEQUENCE [LARGE SCALE GENOMIC DNA]</scope>
    <source>
        <strain evidence="10 11">1494</strain>
    </source>
</reference>
<evidence type="ECO:0000256" key="1">
    <source>
        <dbReference type="ARBA" id="ARBA00004141"/>
    </source>
</evidence>
<evidence type="ECO:0000256" key="5">
    <source>
        <dbReference type="ARBA" id="ARBA00022989"/>
    </source>
</evidence>
<dbReference type="EMBL" id="VSFC01000042">
    <property type="protein sequence ID" value="TYA55138.1"/>
    <property type="molecule type" value="Genomic_DNA"/>
</dbReference>
<dbReference type="OrthoDB" id="5195186at2"/>
<evidence type="ECO:0000256" key="6">
    <source>
        <dbReference type="ARBA" id="ARBA00023136"/>
    </source>
</evidence>
<comment type="subcellular location">
    <subcellularLocation>
        <location evidence="1">Membrane</location>
        <topology evidence="1">Multi-pass membrane protein</topology>
    </subcellularLocation>
</comment>
<keyword evidence="7" id="KW-0413">Isomerase</keyword>
<keyword evidence="3 8" id="KW-0812">Transmembrane</keyword>
<dbReference type="GO" id="GO:0016872">
    <property type="term" value="F:intramolecular lyase activity"/>
    <property type="evidence" value="ECO:0007669"/>
    <property type="project" value="InterPro"/>
</dbReference>
<dbReference type="Proteomes" id="UP000324550">
    <property type="component" value="Unassembled WGS sequence"/>
</dbReference>
<dbReference type="GO" id="GO:0016117">
    <property type="term" value="P:carotenoid biosynthetic process"/>
    <property type="evidence" value="ECO:0007669"/>
    <property type="project" value="UniProtKB-KW"/>
</dbReference>
<accession>A0A5D0G878</accession>
<evidence type="ECO:0000259" key="9">
    <source>
        <dbReference type="Pfam" id="PF18916"/>
    </source>
</evidence>